<comment type="caution">
    <text evidence="2">The sequence shown here is derived from an EMBL/GenBank/DDBJ whole genome shotgun (WGS) entry which is preliminary data.</text>
</comment>
<evidence type="ECO:0000313" key="3">
    <source>
        <dbReference type="Proteomes" id="UP000186817"/>
    </source>
</evidence>
<dbReference type="AlphaFoldDB" id="A0A1Q9EJK4"/>
<feature type="region of interest" description="Disordered" evidence="1">
    <location>
        <begin position="38"/>
        <end position="76"/>
    </location>
</feature>
<sequence>MDGCPCSFKYLLQILEWIVTQARDMAMADAAVGQAFVSTRAPPLQQPTTGRRAPRGPETGCPRRDPSNAVSDSWSE</sequence>
<gene>
    <name evidence="2" type="ORF">AK812_SmicGene9026</name>
</gene>
<organism evidence="2 3">
    <name type="scientific">Symbiodinium microadriaticum</name>
    <name type="common">Dinoflagellate</name>
    <name type="synonym">Zooxanthella microadriatica</name>
    <dbReference type="NCBI Taxonomy" id="2951"/>
    <lineage>
        <taxon>Eukaryota</taxon>
        <taxon>Sar</taxon>
        <taxon>Alveolata</taxon>
        <taxon>Dinophyceae</taxon>
        <taxon>Suessiales</taxon>
        <taxon>Symbiodiniaceae</taxon>
        <taxon>Symbiodinium</taxon>
    </lineage>
</organism>
<proteinExistence type="predicted"/>
<accession>A0A1Q9EJK4</accession>
<keyword evidence="3" id="KW-1185">Reference proteome</keyword>
<evidence type="ECO:0000313" key="2">
    <source>
        <dbReference type="EMBL" id="OLQ07531.1"/>
    </source>
</evidence>
<reference evidence="2 3" key="1">
    <citation type="submission" date="2016-02" db="EMBL/GenBank/DDBJ databases">
        <title>Genome analysis of coral dinoflagellate symbionts highlights evolutionary adaptations to a symbiotic lifestyle.</title>
        <authorList>
            <person name="Aranda M."/>
            <person name="Li Y."/>
            <person name="Liew Y.J."/>
            <person name="Baumgarten S."/>
            <person name="Simakov O."/>
            <person name="Wilson M."/>
            <person name="Piel J."/>
            <person name="Ashoor H."/>
            <person name="Bougouffa S."/>
            <person name="Bajic V.B."/>
            <person name="Ryu T."/>
            <person name="Ravasi T."/>
            <person name="Bayer T."/>
            <person name="Micklem G."/>
            <person name="Kim H."/>
            <person name="Bhak J."/>
            <person name="Lajeunesse T.C."/>
            <person name="Voolstra C.R."/>
        </authorList>
    </citation>
    <scope>NUCLEOTIDE SEQUENCE [LARGE SCALE GENOMIC DNA]</scope>
    <source>
        <strain evidence="2 3">CCMP2467</strain>
    </source>
</reference>
<evidence type="ECO:0000256" key="1">
    <source>
        <dbReference type="SAM" id="MobiDB-lite"/>
    </source>
</evidence>
<protein>
    <submittedName>
        <fullName evidence="2">Uncharacterized protein</fullName>
    </submittedName>
</protein>
<dbReference type="EMBL" id="LSRX01000136">
    <property type="protein sequence ID" value="OLQ07531.1"/>
    <property type="molecule type" value="Genomic_DNA"/>
</dbReference>
<name>A0A1Q9EJK4_SYMMI</name>
<dbReference type="Proteomes" id="UP000186817">
    <property type="component" value="Unassembled WGS sequence"/>
</dbReference>
<dbReference type="OrthoDB" id="10268624at2759"/>